<keyword evidence="1" id="KW-0732">Signal</keyword>
<gene>
    <name evidence="2" type="ORF">F6R98_16370</name>
</gene>
<sequence length="134" mass="14521">MKKTALFILGALLSGTALAGADHYVRKDGNHVQHLKISQQKGETNVLVDVDFEPGANETNAKSCSAEISGEATVVSATELTLKKQARGEAHYCELKIHLSQEKAVIEETEDCIKYFAGGICRFDSEGKALNKIQ</sequence>
<reference evidence="2 3" key="1">
    <citation type="submission" date="2019-09" db="EMBL/GenBank/DDBJ databases">
        <title>Ecophysiology of the spiral-shaped methanotroph Methylospira mobilis as revealed by the complete genome sequence.</title>
        <authorList>
            <person name="Oshkin I.Y."/>
            <person name="Dedysh S.N."/>
            <person name="Miroshnikov K."/>
            <person name="Danilova O.V."/>
            <person name="Hakobyan A."/>
            <person name="Liesack W."/>
        </authorList>
    </citation>
    <scope>NUCLEOTIDE SEQUENCE [LARGE SCALE GENOMIC DNA]</scope>
    <source>
        <strain evidence="2 3">Shm1</strain>
    </source>
</reference>
<accession>A0A5Q0BNI2</accession>
<dbReference type="OrthoDB" id="5568817at2"/>
<dbReference type="AlphaFoldDB" id="A0A5Q0BNI2"/>
<organism evidence="2 3">
    <name type="scientific">Candidatus Methylospira mobilis</name>
    <dbReference type="NCBI Taxonomy" id="1808979"/>
    <lineage>
        <taxon>Bacteria</taxon>
        <taxon>Pseudomonadati</taxon>
        <taxon>Pseudomonadota</taxon>
        <taxon>Gammaproteobacteria</taxon>
        <taxon>Methylococcales</taxon>
        <taxon>Methylococcaceae</taxon>
        <taxon>Candidatus Methylospira</taxon>
    </lineage>
</organism>
<dbReference type="EMBL" id="CP044205">
    <property type="protein sequence ID" value="QFY45159.1"/>
    <property type="molecule type" value="Genomic_DNA"/>
</dbReference>
<keyword evidence="3" id="KW-1185">Reference proteome</keyword>
<evidence type="ECO:0000256" key="1">
    <source>
        <dbReference type="SAM" id="SignalP"/>
    </source>
</evidence>
<protein>
    <recommendedName>
        <fullName evidence="4">DUF3617 family protein</fullName>
    </recommendedName>
</protein>
<evidence type="ECO:0000313" key="3">
    <source>
        <dbReference type="Proteomes" id="UP000325755"/>
    </source>
</evidence>
<dbReference type="KEGG" id="mmob:F6R98_16370"/>
<name>A0A5Q0BNI2_9GAMM</name>
<proteinExistence type="predicted"/>
<evidence type="ECO:0008006" key="4">
    <source>
        <dbReference type="Google" id="ProtNLM"/>
    </source>
</evidence>
<dbReference type="InParanoid" id="A0A5Q0BNI2"/>
<feature type="chain" id="PRO_5025034102" description="DUF3617 family protein" evidence="1">
    <location>
        <begin position="20"/>
        <end position="134"/>
    </location>
</feature>
<evidence type="ECO:0000313" key="2">
    <source>
        <dbReference type="EMBL" id="QFY45159.1"/>
    </source>
</evidence>
<dbReference type="Proteomes" id="UP000325755">
    <property type="component" value="Chromosome"/>
</dbReference>
<feature type="signal peptide" evidence="1">
    <location>
        <begin position="1"/>
        <end position="19"/>
    </location>
</feature>